<organism evidence="3 4">
    <name type="scientific">Aeromicrobium choanae</name>
    <dbReference type="NCBI Taxonomy" id="1736691"/>
    <lineage>
        <taxon>Bacteria</taxon>
        <taxon>Bacillati</taxon>
        <taxon>Actinomycetota</taxon>
        <taxon>Actinomycetes</taxon>
        <taxon>Propionibacteriales</taxon>
        <taxon>Nocardioidaceae</taxon>
        <taxon>Aeromicrobium</taxon>
    </lineage>
</organism>
<dbReference type="PROSITE" id="PS00383">
    <property type="entry name" value="TYR_PHOSPHATASE_1"/>
    <property type="match status" value="1"/>
</dbReference>
<comment type="similarity">
    <text evidence="1">Belongs to the protein-tyrosine phosphatase family.</text>
</comment>
<dbReference type="InterPro" id="IPR016130">
    <property type="entry name" value="Tyr_Pase_AS"/>
</dbReference>
<name>A0A1T4YQ11_9ACTN</name>
<evidence type="ECO:0000313" key="4">
    <source>
        <dbReference type="Proteomes" id="UP000191040"/>
    </source>
</evidence>
<evidence type="ECO:0000313" key="3">
    <source>
        <dbReference type="EMBL" id="SKB03862.1"/>
    </source>
</evidence>
<keyword evidence="4" id="KW-1185">Reference proteome</keyword>
<dbReference type="InterPro" id="IPR026893">
    <property type="entry name" value="Tyr/Ser_Pase_IphP-type"/>
</dbReference>
<evidence type="ECO:0000256" key="1">
    <source>
        <dbReference type="ARBA" id="ARBA00009580"/>
    </source>
</evidence>
<dbReference type="EMBL" id="LT796768">
    <property type="protein sequence ID" value="SKB03862.1"/>
    <property type="molecule type" value="Genomic_DNA"/>
</dbReference>
<dbReference type="SUPFAM" id="SSF52799">
    <property type="entry name" value="(Phosphotyrosine protein) phosphatases II"/>
    <property type="match status" value="1"/>
</dbReference>
<accession>A0A1T4YQ11</accession>
<dbReference type="PANTHER" id="PTHR31126:SF1">
    <property type="entry name" value="TYROSINE SPECIFIC PROTEIN PHOSPHATASES DOMAIN-CONTAINING PROTEIN"/>
    <property type="match status" value="1"/>
</dbReference>
<dbReference type="PANTHER" id="PTHR31126">
    <property type="entry name" value="TYROSINE-PROTEIN PHOSPHATASE"/>
    <property type="match status" value="1"/>
</dbReference>
<dbReference type="STRING" id="1736691.SAMN06295964_0362"/>
<dbReference type="AlphaFoldDB" id="A0A1T4YQ11"/>
<dbReference type="GO" id="GO:0004721">
    <property type="term" value="F:phosphoprotein phosphatase activity"/>
    <property type="evidence" value="ECO:0007669"/>
    <property type="project" value="InterPro"/>
</dbReference>
<dbReference type="Pfam" id="PF13350">
    <property type="entry name" value="Y_phosphatase3"/>
    <property type="match status" value="1"/>
</dbReference>
<feature type="region of interest" description="Disordered" evidence="2">
    <location>
        <begin position="1"/>
        <end position="32"/>
    </location>
</feature>
<dbReference type="Gene3D" id="3.90.190.10">
    <property type="entry name" value="Protein tyrosine phosphatase superfamily"/>
    <property type="match status" value="1"/>
</dbReference>
<dbReference type="InterPro" id="IPR029021">
    <property type="entry name" value="Prot-tyrosine_phosphatase-like"/>
</dbReference>
<proteinExistence type="inferred from homology"/>
<sequence length="276" mass="29458">MSHDRAPMTSRSDPSRLASAPNLRDLGGWPVRGGGTVRRGEVYRSAGLGRVTPEDLTVVTGLGLRAVYDLRTVAERDLHPDVLPIGVDAVALDVLADSSQNAAASIDELLGDPVAISAVLADGRATDLLAEAYRDIVRLDSARHAYGELFTRLADGARRPALFHCTTGKDRTGWAAAVLLLLLGVDEEHVRADYLRTNDDLLPALQPMLDDFAGRGGDPELLLPVLGVRGEYLDAALAQLRTEHDSVEDYVRNGLGVAGSALDALRTGLIDGQPKE</sequence>
<protein>
    <submittedName>
        <fullName evidence="3">Protein-tyrosine phosphatase</fullName>
    </submittedName>
</protein>
<gene>
    <name evidence="3" type="ORF">SAMN06295964_0362</name>
</gene>
<dbReference type="Proteomes" id="UP000191040">
    <property type="component" value="Chromosome I"/>
</dbReference>
<reference evidence="4" key="1">
    <citation type="submission" date="2017-02" db="EMBL/GenBank/DDBJ databases">
        <authorList>
            <person name="Varghese N."/>
            <person name="Submissions S."/>
        </authorList>
    </citation>
    <scope>NUCLEOTIDE SEQUENCE [LARGE SCALE GENOMIC DNA]</scope>
    <source>
        <strain evidence="4">9H-4</strain>
    </source>
</reference>
<evidence type="ECO:0000256" key="2">
    <source>
        <dbReference type="SAM" id="MobiDB-lite"/>
    </source>
</evidence>